<dbReference type="InterPro" id="IPR050682">
    <property type="entry name" value="ModA/WtpA"/>
</dbReference>
<evidence type="ECO:0000256" key="5">
    <source>
        <dbReference type="ARBA" id="ARBA00062515"/>
    </source>
</evidence>
<dbReference type="GO" id="GO:0030288">
    <property type="term" value="C:outer membrane-bounded periplasmic space"/>
    <property type="evidence" value="ECO:0007669"/>
    <property type="project" value="TreeGrafter"/>
</dbReference>
<evidence type="ECO:0000256" key="4">
    <source>
        <dbReference type="ARBA" id="ARBA00022729"/>
    </source>
</evidence>
<comment type="subunit">
    <text evidence="5">The complex is composed of two ATP-binding proteins (ModC), two transmembrane proteins (ModB) and a solute-binding protein (ModA).</text>
</comment>
<keyword evidence="4 7" id="KW-0732">Signal</keyword>
<feature type="signal peptide" evidence="7">
    <location>
        <begin position="1"/>
        <end position="27"/>
    </location>
</feature>
<dbReference type="PANTHER" id="PTHR30632">
    <property type="entry name" value="MOLYBDATE-BINDING PERIPLASMIC PROTEIN"/>
    <property type="match status" value="1"/>
</dbReference>
<feature type="chain" id="PRO_5040246760" evidence="7">
    <location>
        <begin position="28"/>
        <end position="254"/>
    </location>
</feature>
<comment type="similarity">
    <text evidence="1">Belongs to the bacterial solute-binding protein ModA family.</text>
</comment>
<dbReference type="PIRSF" id="PIRSF004846">
    <property type="entry name" value="ModA"/>
    <property type="match status" value="1"/>
</dbReference>
<dbReference type="Gene3D" id="3.40.190.10">
    <property type="entry name" value="Periplasmic binding protein-like II"/>
    <property type="match status" value="2"/>
</dbReference>
<feature type="binding site" evidence="6">
    <location>
        <position position="64"/>
    </location>
    <ligand>
        <name>molybdate</name>
        <dbReference type="ChEBI" id="CHEBI:36264"/>
    </ligand>
</feature>
<dbReference type="PANTHER" id="PTHR30632:SF17">
    <property type="entry name" value="MOLYBDATE-BINDING PROTEIN MODA"/>
    <property type="match status" value="1"/>
</dbReference>
<evidence type="ECO:0000313" key="9">
    <source>
        <dbReference type="Proteomes" id="UP000813672"/>
    </source>
</evidence>
<dbReference type="GO" id="GO:0015689">
    <property type="term" value="P:molybdate ion transport"/>
    <property type="evidence" value="ECO:0007669"/>
    <property type="project" value="InterPro"/>
</dbReference>
<dbReference type="GO" id="GO:0030973">
    <property type="term" value="F:molybdate ion binding"/>
    <property type="evidence" value="ECO:0007669"/>
    <property type="project" value="TreeGrafter"/>
</dbReference>
<dbReference type="NCBIfam" id="TIGR01256">
    <property type="entry name" value="modA"/>
    <property type="match status" value="1"/>
</dbReference>
<dbReference type="FunFam" id="3.40.190.10:FF:000035">
    <property type="entry name" value="Molybdate ABC transporter substrate-binding protein"/>
    <property type="match status" value="1"/>
</dbReference>
<dbReference type="GO" id="GO:1901359">
    <property type="term" value="F:tungstate binding"/>
    <property type="evidence" value="ECO:0007669"/>
    <property type="project" value="UniProtKB-ARBA"/>
</dbReference>
<reference evidence="8" key="1">
    <citation type="journal article" date="2021" name="Environ. Microbiol.">
        <title>Cryptic niche differentiation of novel sediment ecotypes of Rugeria pomeroyi correlates with nitrate respiration.</title>
        <authorList>
            <person name="Lin X."/>
            <person name="McNichol J."/>
            <person name="Chu X."/>
            <person name="Qian Y."/>
            <person name="Luo H."/>
        </authorList>
    </citation>
    <scope>NUCLEOTIDE SEQUENCE</scope>
    <source>
        <strain evidence="8">SZCCDBB064</strain>
    </source>
</reference>
<protein>
    <submittedName>
        <fullName evidence="8">Molybdate ABC transporter substrate-binding protein</fullName>
    </submittedName>
</protein>
<evidence type="ECO:0000256" key="1">
    <source>
        <dbReference type="ARBA" id="ARBA00009175"/>
    </source>
</evidence>
<dbReference type="AlphaFoldDB" id="A0A9Q3WPI0"/>
<dbReference type="InterPro" id="IPR005950">
    <property type="entry name" value="ModA"/>
</dbReference>
<sequence length="254" mass="26667">MPEPRLPFTLFFRALLCALLLAGPACAEQVTVFAAASLKTALDEIAAGFEASTGNSVTLSFAGSSVLARQIGLGAPAQVFVSANPGWMDWLADQGRIDPFSRRDLVSNRLVLVAPAEHTSSDPLDDLAAGTGRIAMALVDAVPAGQYGKAALSQLGLWEQLSPRVVQTDNARAALALVATGAVPFGIVYATDARADPRVTQLMTFATDSHPPILYPAALVAGQENAAARSFLVHLFDAEAQAVFVRHGFLPVED</sequence>
<evidence type="ECO:0000313" key="8">
    <source>
        <dbReference type="EMBL" id="MCE8539946.1"/>
    </source>
</evidence>
<feature type="binding site" evidence="6">
    <location>
        <position position="37"/>
    </location>
    <ligand>
        <name>molybdate</name>
        <dbReference type="ChEBI" id="CHEBI:36264"/>
    </ligand>
</feature>
<feature type="binding site" evidence="6">
    <location>
        <position position="144"/>
    </location>
    <ligand>
        <name>molybdate</name>
        <dbReference type="ChEBI" id="CHEBI:36264"/>
    </ligand>
</feature>
<comment type="caution">
    <text evidence="8">The sequence shown here is derived from an EMBL/GenBank/DDBJ whole genome shotgun (WGS) entry which is preliminary data.</text>
</comment>
<name>A0A9Q3WPI0_9RHOB</name>
<dbReference type="Proteomes" id="UP000813672">
    <property type="component" value="Unassembled WGS sequence"/>
</dbReference>
<keyword evidence="2 6" id="KW-0500">Molybdenum</keyword>
<evidence type="ECO:0000256" key="2">
    <source>
        <dbReference type="ARBA" id="ARBA00022505"/>
    </source>
</evidence>
<evidence type="ECO:0000256" key="7">
    <source>
        <dbReference type="SAM" id="SignalP"/>
    </source>
</evidence>
<proteinExistence type="inferred from homology"/>
<organism evidence="8 9">
    <name type="scientific">Ruegeria pomeroyi</name>
    <dbReference type="NCBI Taxonomy" id="89184"/>
    <lineage>
        <taxon>Bacteria</taxon>
        <taxon>Pseudomonadati</taxon>
        <taxon>Pseudomonadota</taxon>
        <taxon>Alphaproteobacteria</taxon>
        <taxon>Rhodobacterales</taxon>
        <taxon>Roseobacteraceae</taxon>
        <taxon>Ruegeria</taxon>
    </lineage>
</organism>
<evidence type="ECO:0000256" key="6">
    <source>
        <dbReference type="PIRSR" id="PIRSR004846-1"/>
    </source>
</evidence>
<dbReference type="GO" id="GO:0046872">
    <property type="term" value="F:metal ion binding"/>
    <property type="evidence" value="ECO:0007669"/>
    <property type="project" value="UniProtKB-KW"/>
</dbReference>
<keyword evidence="3 6" id="KW-0479">Metal-binding</keyword>
<dbReference type="EMBL" id="JAGQAF010000018">
    <property type="protein sequence ID" value="MCE8539946.1"/>
    <property type="molecule type" value="Genomic_DNA"/>
</dbReference>
<dbReference type="Pfam" id="PF13531">
    <property type="entry name" value="SBP_bac_11"/>
    <property type="match status" value="1"/>
</dbReference>
<evidence type="ECO:0000256" key="3">
    <source>
        <dbReference type="ARBA" id="ARBA00022723"/>
    </source>
</evidence>
<accession>A0A9Q3WPI0</accession>
<feature type="binding site" evidence="6">
    <location>
        <position position="189"/>
    </location>
    <ligand>
        <name>molybdate</name>
        <dbReference type="ChEBI" id="CHEBI:36264"/>
    </ligand>
</feature>
<gene>
    <name evidence="8" type="primary">modA</name>
    <name evidence="8" type="ORF">KBY27_20990</name>
</gene>
<dbReference type="SUPFAM" id="SSF53850">
    <property type="entry name" value="Periplasmic binding protein-like II"/>
    <property type="match status" value="1"/>
</dbReference>